<dbReference type="AlphaFoldDB" id="A0A2P8DKL8"/>
<dbReference type="InterPro" id="IPR053977">
    <property type="entry name" value="Rv2466c-like"/>
</dbReference>
<dbReference type="Proteomes" id="UP000240542">
    <property type="component" value="Unassembled WGS sequence"/>
</dbReference>
<evidence type="ECO:0008006" key="3">
    <source>
        <dbReference type="Google" id="ProtNLM"/>
    </source>
</evidence>
<keyword evidence="2" id="KW-1185">Reference proteome</keyword>
<sequence length="207" mass="22204">MTTRWTADFWFDPSCPYTWITSRWVLEAAAVRPIDVRWHVMSLSVLNEGRDDDPEGDPEGYLWVPVRICAAVRQEYGGAALGRFYTALWTVDGAGDDWAGPLDDALTMAGLPRALAEAGMSTDYDDAVRASHAEGIALVGGHVGTPVVAATDPAGRRTAFFGPVISRLPRGEQAGELWDGTVLVAGTPGFHELKGAPHADPDIAGTR</sequence>
<protein>
    <recommendedName>
        <fullName evidence="3">DSBA-like thioredoxin domain-containing protein</fullName>
    </recommendedName>
</protein>
<evidence type="ECO:0000313" key="2">
    <source>
        <dbReference type="Proteomes" id="UP000240542"/>
    </source>
</evidence>
<reference evidence="1 2" key="1">
    <citation type="submission" date="2018-03" db="EMBL/GenBank/DDBJ databases">
        <title>Genomic Encyclopedia of Archaeal and Bacterial Type Strains, Phase II (KMG-II): from individual species to whole genera.</title>
        <authorList>
            <person name="Goeker M."/>
        </authorList>
    </citation>
    <scope>NUCLEOTIDE SEQUENCE [LARGE SCALE GENOMIC DNA]</scope>
    <source>
        <strain evidence="1 2">DSM 45312</strain>
    </source>
</reference>
<evidence type="ECO:0000313" key="1">
    <source>
        <dbReference type="EMBL" id="PSK97765.1"/>
    </source>
</evidence>
<dbReference type="Gene3D" id="3.40.30.10">
    <property type="entry name" value="Glutaredoxin"/>
    <property type="match status" value="1"/>
</dbReference>
<dbReference type="Pfam" id="PF22234">
    <property type="entry name" value="Rv2466c-like"/>
    <property type="match status" value="1"/>
</dbReference>
<comment type="caution">
    <text evidence="1">The sequence shown here is derived from an EMBL/GenBank/DDBJ whole genome shotgun (WGS) entry which is preliminary data.</text>
</comment>
<dbReference type="SUPFAM" id="SSF52833">
    <property type="entry name" value="Thioredoxin-like"/>
    <property type="match status" value="1"/>
</dbReference>
<accession>A0A2P8DKL8</accession>
<name>A0A2P8DKL8_9ACTN</name>
<proteinExistence type="predicted"/>
<dbReference type="OrthoDB" id="4125991at2"/>
<dbReference type="EMBL" id="PYGA01000007">
    <property type="protein sequence ID" value="PSK97765.1"/>
    <property type="molecule type" value="Genomic_DNA"/>
</dbReference>
<dbReference type="RefSeq" id="WP_106583098.1">
    <property type="nucleotide sequence ID" value="NZ_PYGA01000007.1"/>
</dbReference>
<dbReference type="InterPro" id="IPR036249">
    <property type="entry name" value="Thioredoxin-like_sf"/>
</dbReference>
<gene>
    <name evidence="1" type="ORF">CLV63_107158</name>
</gene>
<organism evidence="1 2">
    <name type="scientific">Murinocardiopsis flavida</name>
    <dbReference type="NCBI Taxonomy" id="645275"/>
    <lineage>
        <taxon>Bacteria</taxon>
        <taxon>Bacillati</taxon>
        <taxon>Actinomycetota</taxon>
        <taxon>Actinomycetes</taxon>
        <taxon>Streptosporangiales</taxon>
        <taxon>Nocardiopsidaceae</taxon>
        <taxon>Murinocardiopsis</taxon>
    </lineage>
</organism>